<evidence type="ECO:0008006" key="3">
    <source>
        <dbReference type="Google" id="ProtNLM"/>
    </source>
</evidence>
<sequence length="117" mass="13786">MKNFILIPVLILNSFLYSQQKVEIKIKKVIEFEKSYVFKFKNLKTRKVDYFFSYKKNTCDSGSKIIKGKKYTIVMSEFTIPHQNDGNNYSIEIGNFTLPSKHKLYYSDNVNGLYVCK</sequence>
<gene>
    <name evidence="1" type="ORF">EGI15_18290</name>
</gene>
<dbReference type="RefSeq" id="WP_123279449.1">
    <property type="nucleotide sequence ID" value="NZ_JALRGU010000189.1"/>
</dbReference>
<name>A0ABX9X473_9FLAO</name>
<organism evidence="1 2">
    <name type="scientific">Chryseobacterium cucumeris</name>
    <dbReference type="NCBI Taxonomy" id="1813611"/>
    <lineage>
        <taxon>Bacteria</taxon>
        <taxon>Pseudomonadati</taxon>
        <taxon>Bacteroidota</taxon>
        <taxon>Flavobacteriia</taxon>
        <taxon>Flavobacteriales</taxon>
        <taxon>Weeksellaceae</taxon>
        <taxon>Chryseobacterium group</taxon>
        <taxon>Chryseobacterium</taxon>
    </lineage>
</organism>
<dbReference type="EMBL" id="RJTW01000007">
    <property type="protein sequence ID" value="ROH90608.1"/>
    <property type="molecule type" value="Genomic_DNA"/>
</dbReference>
<proteinExistence type="predicted"/>
<comment type="caution">
    <text evidence="1">The sequence shown here is derived from an EMBL/GenBank/DDBJ whole genome shotgun (WGS) entry which is preliminary data.</text>
</comment>
<accession>A0ABX9X473</accession>
<dbReference type="Proteomes" id="UP000281899">
    <property type="component" value="Unassembled WGS sequence"/>
</dbReference>
<protein>
    <recommendedName>
        <fullName evidence="3">GLPGLI family protein</fullName>
    </recommendedName>
</protein>
<evidence type="ECO:0000313" key="1">
    <source>
        <dbReference type="EMBL" id="ROH90608.1"/>
    </source>
</evidence>
<keyword evidence="2" id="KW-1185">Reference proteome</keyword>
<evidence type="ECO:0000313" key="2">
    <source>
        <dbReference type="Proteomes" id="UP000281899"/>
    </source>
</evidence>
<dbReference type="GeneID" id="301714629"/>
<reference evidence="1 2" key="1">
    <citation type="submission" date="2018-11" db="EMBL/GenBank/DDBJ databases">
        <title>Proposal to divide the Flavobacteriaceae and reorganize its genera based on Amino Acid Identity values calculated from whole genome sequences.</title>
        <authorList>
            <person name="Nicholson A.C."/>
            <person name="Gulvik C.A."/>
            <person name="Whitney A.M."/>
            <person name="Humrighouse B.W."/>
            <person name="Bell M."/>
            <person name="Holmes B."/>
            <person name="Steigerwalt A."/>
            <person name="Villarma A."/>
            <person name="Sheth M."/>
            <person name="Batra D."/>
            <person name="Pryor J."/>
            <person name="Bernardet J.-F."/>
            <person name="Hugo C."/>
            <person name="Kampfer P."/>
            <person name="Newman J."/>
            <person name="Mcquiston J.R."/>
        </authorList>
    </citation>
    <scope>NUCLEOTIDE SEQUENCE [LARGE SCALE GENOMIC DNA]</scope>
    <source>
        <strain evidence="1 2">G0235</strain>
    </source>
</reference>